<sequence length="178" mass="19580">MKKVLSALLLTTALAAPGLAQANMSMKEHMAGNPHSGNPHASMGEAKGCDGCASSGTHGGMGMGGMGKMDDMIKMCLAHAEMMGLDNEQMAKLKPIHREMQRKQIQFKSELKLAEMDLSEIMEEKDFDLDKASNAVKRISEIKTRHHLEMLKRMREVRGIMTDAQFKGTGEEEGDDEE</sequence>
<dbReference type="Gene3D" id="1.20.120.1490">
    <property type="match status" value="1"/>
</dbReference>
<feature type="signal peptide" evidence="1">
    <location>
        <begin position="1"/>
        <end position="22"/>
    </location>
</feature>
<dbReference type="Proteomes" id="UP000784128">
    <property type="component" value="Unassembled WGS sequence"/>
</dbReference>
<protein>
    <recommendedName>
        <fullName evidence="4">Periplasmic heavy metal sensor</fullName>
    </recommendedName>
</protein>
<keyword evidence="1" id="KW-0732">Signal</keyword>
<dbReference type="RefSeq" id="WP_214300635.1">
    <property type="nucleotide sequence ID" value="NZ_JAHDYS010000015.1"/>
</dbReference>
<reference evidence="2 3" key="1">
    <citation type="submission" date="2021-05" db="EMBL/GenBank/DDBJ databases">
        <title>The draft genome of Geobacter chapellei DSM 13688.</title>
        <authorList>
            <person name="Xu Z."/>
            <person name="Masuda Y."/>
            <person name="Itoh H."/>
            <person name="Senoo K."/>
        </authorList>
    </citation>
    <scope>NUCLEOTIDE SEQUENCE [LARGE SCALE GENOMIC DNA]</scope>
    <source>
        <strain evidence="2 3">DSM 13688</strain>
    </source>
</reference>
<organism evidence="2 3">
    <name type="scientific">Pelotalea chapellei</name>
    <dbReference type="NCBI Taxonomy" id="44671"/>
    <lineage>
        <taxon>Bacteria</taxon>
        <taxon>Pseudomonadati</taxon>
        <taxon>Thermodesulfobacteriota</taxon>
        <taxon>Desulfuromonadia</taxon>
        <taxon>Geobacterales</taxon>
        <taxon>Geobacteraceae</taxon>
        <taxon>Pelotalea</taxon>
    </lineage>
</organism>
<feature type="chain" id="PRO_5046744977" description="Periplasmic heavy metal sensor" evidence="1">
    <location>
        <begin position="23"/>
        <end position="178"/>
    </location>
</feature>
<name>A0ABS5UBG6_9BACT</name>
<gene>
    <name evidence="2" type="ORF">KJB30_14635</name>
</gene>
<accession>A0ABS5UBG6</accession>
<evidence type="ECO:0008006" key="4">
    <source>
        <dbReference type="Google" id="ProtNLM"/>
    </source>
</evidence>
<evidence type="ECO:0000313" key="3">
    <source>
        <dbReference type="Proteomes" id="UP000784128"/>
    </source>
</evidence>
<evidence type="ECO:0000256" key="1">
    <source>
        <dbReference type="SAM" id="SignalP"/>
    </source>
</evidence>
<comment type="caution">
    <text evidence="2">The sequence shown here is derived from an EMBL/GenBank/DDBJ whole genome shotgun (WGS) entry which is preliminary data.</text>
</comment>
<evidence type="ECO:0000313" key="2">
    <source>
        <dbReference type="EMBL" id="MBT1073027.1"/>
    </source>
</evidence>
<dbReference type="EMBL" id="JAHDYS010000015">
    <property type="protein sequence ID" value="MBT1073027.1"/>
    <property type="molecule type" value="Genomic_DNA"/>
</dbReference>
<proteinExistence type="predicted"/>
<keyword evidence="3" id="KW-1185">Reference proteome</keyword>